<reference evidence="4 5" key="1">
    <citation type="submission" date="2021-01" db="EMBL/GenBank/DDBJ databases">
        <title>Actinoplanes sp. nov. LDG1-06 isolated from lichen.</title>
        <authorList>
            <person name="Saeng-In P."/>
            <person name="Phongsopitanun W."/>
            <person name="Kanchanasin P."/>
            <person name="Yuki M."/>
            <person name="Kudo T."/>
            <person name="Ohkuma M."/>
            <person name="Tanasupawat S."/>
        </authorList>
    </citation>
    <scope>NUCLEOTIDE SEQUENCE [LARGE SCALE GENOMIC DNA]</scope>
    <source>
        <strain evidence="4 5">LDG1-06</strain>
    </source>
</reference>
<comment type="caution">
    <text evidence="4">The sequence shown here is derived from an EMBL/GenBank/DDBJ whole genome shotgun (WGS) entry which is preliminary data.</text>
</comment>
<dbReference type="PIRSF" id="PIRSF002070">
    <property type="entry name" value="SSB"/>
    <property type="match status" value="1"/>
</dbReference>
<dbReference type="CDD" id="cd04496">
    <property type="entry name" value="SSB_OBF"/>
    <property type="match status" value="1"/>
</dbReference>
<evidence type="ECO:0000256" key="3">
    <source>
        <dbReference type="SAM" id="MobiDB-lite"/>
    </source>
</evidence>
<dbReference type="GO" id="GO:0003677">
    <property type="term" value="F:DNA binding"/>
    <property type="evidence" value="ECO:0007669"/>
    <property type="project" value="UniProtKB-KW"/>
</dbReference>
<keyword evidence="5" id="KW-1185">Reference proteome</keyword>
<dbReference type="PROSITE" id="PS50935">
    <property type="entry name" value="SSB"/>
    <property type="match status" value="1"/>
</dbReference>
<keyword evidence="1 2" id="KW-0238">DNA-binding</keyword>
<organism evidence="4 5">
    <name type="scientific">Paractinoplanes ovalisporus</name>
    <dbReference type="NCBI Taxonomy" id="2810368"/>
    <lineage>
        <taxon>Bacteria</taxon>
        <taxon>Bacillati</taxon>
        <taxon>Actinomycetota</taxon>
        <taxon>Actinomycetes</taxon>
        <taxon>Micromonosporales</taxon>
        <taxon>Micromonosporaceae</taxon>
        <taxon>Paractinoplanes</taxon>
    </lineage>
</organism>
<name>A0ABS2AVL2_9ACTN</name>
<dbReference type="InterPro" id="IPR000424">
    <property type="entry name" value="Primosome_PriB/ssb"/>
</dbReference>
<evidence type="ECO:0000256" key="2">
    <source>
        <dbReference type="PIRNR" id="PIRNR002070"/>
    </source>
</evidence>
<dbReference type="RefSeq" id="WP_203383760.1">
    <property type="nucleotide sequence ID" value="NZ_JAENHP010000035.1"/>
</dbReference>
<evidence type="ECO:0000313" key="5">
    <source>
        <dbReference type="Proteomes" id="UP000632138"/>
    </source>
</evidence>
<proteinExistence type="predicted"/>
<accession>A0ABS2AVL2</accession>
<protein>
    <recommendedName>
        <fullName evidence="2">Single-stranded DNA-binding protein</fullName>
    </recommendedName>
</protein>
<dbReference type="Pfam" id="PF00436">
    <property type="entry name" value="SSB"/>
    <property type="match status" value="1"/>
</dbReference>
<evidence type="ECO:0000256" key="1">
    <source>
        <dbReference type="ARBA" id="ARBA00023125"/>
    </source>
</evidence>
<dbReference type="Gene3D" id="2.40.50.140">
    <property type="entry name" value="Nucleic acid-binding proteins"/>
    <property type="match status" value="1"/>
</dbReference>
<gene>
    <name evidence="4" type="ORF">JIG36_48730</name>
</gene>
<feature type="region of interest" description="Disordered" evidence="3">
    <location>
        <begin position="112"/>
        <end position="140"/>
    </location>
</feature>
<dbReference type="SUPFAM" id="SSF50249">
    <property type="entry name" value="Nucleic acid-binding proteins"/>
    <property type="match status" value="1"/>
</dbReference>
<sequence>MSEFNLTFEGNLAAKPELEETKTGQTLCRLRVAHNRRRKVDGEWVDTTPMWVQVTAWGDLAERCAELNKGDTVTVRARDDLGVWPFVRQDGTPGGVLEVSAENVSLSMRFKGARPADDAKAEGDPWDPTTAELEPELQPA</sequence>
<feature type="compositionally biased region" description="Basic and acidic residues" evidence="3">
    <location>
        <begin position="114"/>
        <end position="123"/>
    </location>
</feature>
<dbReference type="InterPro" id="IPR011344">
    <property type="entry name" value="ssDNA-bd"/>
</dbReference>
<dbReference type="EMBL" id="JAENHP010000035">
    <property type="protein sequence ID" value="MBM2623408.1"/>
    <property type="molecule type" value="Genomic_DNA"/>
</dbReference>
<dbReference type="Proteomes" id="UP000632138">
    <property type="component" value="Unassembled WGS sequence"/>
</dbReference>
<evidence type="ECO:0000313" key="4">
    <source>
        <dbReference type="EMBL" id="MBM2623408.1"/>
    </source>
</evidence>
<dbReference type="InterPro" id="IPR012340">
    <property type="entry name" value="NA-bd_OB-fold"/>
</dbReference>